<proteinExistence type="predicted"/>
<name>A0A0E9VB43_ANGAN</name>
<accession>A0A0E9VB43</accession>
<reference evidence="1" key="2">
    <citation type="journal article" date="2015" name="Fish Shellfish Immunol.">
        <title>Early steps in the European eel (Anguilla anguilla)-Vibrio vulnificus interaction in the gills: Role of the RtxA13 toxin.</title>
        <authorList>
            <person name="Callol A."/>
            <person name="Pajuelo D."/>
            <person name="Ebbesson L."/>
            <person name="Teles M."/>
            <person name="MacKenzie S."/>
            <person name="Amaro C."/>
        </authorList>
    </citation>
    <scope>NUCLEOTIDE SEQUENCE</scope>
</reference>
<reference evidence="1" key="1">
    <citation type="submission" date="2014-11" db="EMBL/GenBank/DDBJ databases">
        <authorList>
            <person name="Amaro Gonzalez C."/>
        </authorList>
    </citation>
    <scope>NUCLEOTIDE SEQUENCE</scope>
</reference>
<sequence length="23" mass="2801">MNGFSFWYHLLQEEKAKAMKERG</sequence>
<dbReference type="EMBL" id="GBXM01033263">
    <property type="protein sequence ID" value="JAH75314.1"/>
    <property type="molecule type" value="Transcribed_RNA"/>
</dbReference>
<evidence type="ECO:0000313" key="1">
    <source>
        <dbReference type="EMBL" id="JAH75314.1"/>
    </source>
</evidence>
<dbReference type="AlphaFoldDB" id="A0A0E9VB43"/>
<organism evidence="1">
    <name type="scientific">Anguilla anguilla</name>
    <name type="common">European freshwater eel</name>
    <name type="synonym">Muraena anguilla</name>
    <dbReference type="NCBI Taxonomy" id="7936"/>
    <lineage>
        <taxon>Eukaryota</taxon>
        <taxon>Metazoa</taxon>
        <taxon>Chordata</taxon>
        <taxon>Craniata</taxon>
        <taxon>Vertebrata</taxon>
        <taxon>Euteleostomi</taxon>
        <taxon>Actinopterygii</taxon>
        <taxon>Neopterygii</taxon>
        <taxon>Teleostei</taxon>
        <taxon>Anguilliformes</taxon>
        <taxon>Anguillidae</taxon>
        <taxon>Anguilla</taxon>
    </lineage>
</organism>
<protein>
    <submittedName>
        <fullName evidence="1">Uncharacterized protein</fullName>
    </submittedName>
</protein>